<proteinExistence type="predicted"/>
<sequence>MLMQQSSSSNYDEAWDMRFARLGLRCAELGRAPPDGTSRQTTPPSSPGTPDSVPQCKRAPLAQIESEEDEPPCIPEPPAVPPRLRQRLSSFQLSMYLFLFQNKSKNNNSKLYADVVFQRQNSNASFTSSTDNDMSQSLIMPSSNGRHQHKKAARPLWLLRRQDSSSADEQQAFVSRSESQ</sequence>
<evidence type="ECO:0000313" key="2">
    <source>
        <dbReference type="EMBL" id="KAL3316732.1"/>
    </source>
</evidence>
<dbReference type="Proteomes" id="UP001626550">
    <property type="component" value="Unassembled WGS sequence"/>
</dbReference>
<feature type="region of interest" description="Disordered" evidence="1">
    <location>
        <begin position="125"/>
        <end position="180"/>
    </location>
</feature>
<evidence type="ECO:0000256" key="1">
    <source>
        <dbReference type="SAM" id="MobiDB-lite"/>
    </source>
</evidence>
<accession>A0ABD2QBY5</accession>
<reference evidence="2 3" key="1">
    <citation type="submission" date="2024-11" db="EMBL/GenBank/DDBJ databases">
        <title>Adaptive evolution of stress response genes in parasites aligns with host niche diversity.</title>
        <authorList>
            <person name="Hahn C."/>
            <person name="Resl P."/>
        </authorList>
    </citation>
    <scope>NUCLEOTIDE SEQUENCE [LARGE SCALE GENOMIC DNA]</scope>
    <source>
        <strain evidence="2">EGGRZ-B1_66</strain>
        <tissue evidence="2">Body</tissue>
    </source>
</reference>
<keyword evidence="3" id="KW-1185">Reference proteome</keyword>
<protein>
    <submittedName>
        <fullName evidence="2">Uncharacterized protein</fullName>
    </submittedName>
</protein>
<evidence type="ECO:0000313" key="3">
    <source>
        <dbReference type="Proteomes" id="UP001626550"/>
    </source>
</evidence>
<feature type="region of interest" description="Disordered" evidence="1">
    <location>
        <begin position="28"/>
        <end position="82"/>
    </location>
</feature>
<comment type="caution">
    <text evidence="2">The sequence shown here is derived from an EMBL/GenBank/DDBJ whole genome shotgun (WGS) entry which is preliminary data.</text>
</comment>
<feature type="compositionally biased region" description="Polar residues" evidence="1">
    <location>
        <begin position="164"/>
        <end position="180"/>
    </location>
</feature>
<feature type="compositionally biased region" description="Low complexity" evidence="1">
    <location>
        <begin position="37"/>
        <end position="52"/>
    </location>
</feature>
<dbReference type="AlphaFoldDB" id="A0ABD2QBY5"/>
<feature type="compositionally biased region" description="Polar residues" evidence="1">
    <location>
        <begin position="125"/>
        <end position="145"/>
    </location>
</feature>
<gene>
    <name evidence="2" type="ORF">Ciccas_004611</name>
</gene>
<dbReference type="EMBL" id="JBJKFK010000490">
    <property type="protein sequence ID" value="KAL3316732.1"/>
    <property type="molecule type" value="Genomic_DNA"/>
</dbReference>
<feature type="compositionally biased region" description="Pro residues" evidence="1">
    <location>
        <begin position="72"/>
        <end position="81"/>
    </location>
</feature>
<name>A0ABD2QBY5_9PLAT</name>
<organism evidence="2 3">
    <name type="scientific">Cichlidogyrus casuarinus</name>
    <dbReference type="NCBI Taxonomy" id="1844966"/>
    <lineage>
        <taxon>Eukaryota</taxon>
        <taxon>Metazoa</taxon>
        <taxon>Spiralia</taxon>
        <taxon>Lophotrochozoa</taxon>
        <taxon>Platyhelminthes</taxon>
        <taxon>Monogenea</taxon>
        <taxon>Monopisthocotylea</taxon>
        <taxon>Dactylogyridea</taxon>
        <taxon>Ancyrocephalidae</taxon>
        <taxon>Cichlidogyrus</taxon>
    </lineage>
</organism>